<evidence type="ECO:0000259" key="1">
    <source>
        <dbReference type="PROSITE" id="PS50927"/>
    </source>
</evidence>
<accession>A0A8X8CGZ8</accession>
<feature type="domain" description="Bulb-type lectin" evidence="1">
    <location>
        <begin position="23"/>
        <end position="145"/>
    </location>
</feature>
<gene>
    <name evidence="2" type="ORF">POTOM_042003</name>
</gene>
<dbReference type="PROSITE" id="PS50927">
    <property type="entry name" value="BULB_LECTIN"/>
    <property type="match status" value="1"/>
</dbReference>
<comment type="caution">
    <text evidence="2">The sequence shown here is derived from an EMBL/GenBank/DDBJ whole genome shotgun (WGS) entry which is preliminary data.</text>
</comment>
<reference evidence="2" key="1">
    <citation type="journal article" date="2020" name="bioRxiv">
        <title>Hybrid origin of Populus tomentosa Carr. identified through genome sequencing and phylogenomic analysis.</title>
        <authorList>
            <person name="An X."/>
            <person name="Gao K."/>
            <person name="Chen Z."/>
            <person name="Li J."/>
            <person name="Yang X."/>
            <person name="Yang X."/>
            <person name="Zhou J."/>
            <person name="Guo T."/>
            <person name="Zhao T."/>
            <person name="Huang S."/>
            <person name="Miao D."/>
            <person name="Khan W.U."/>
            <person name="Rao P."/>
            <person name="Ye M."/>
            <person name="Lei B."/>
            <person name="Liao W."/>
            <person name="Wang J."/>
            <person name="Ji L."/>
            <person name="Li Y."/>
            <person name="Guo B."/>
            <person name="Mustafa N.S."/>
            <person name="Li S."/>
            <person name="Yun Q."/>
            <person name="Keller S.R."/>
            <person name="Mao J."/>
            <person name="Zhang R."/>
            <person name="Strauss S.H."/>
        </authorList>
    </citation>
    <scope>NUCLEOTIDE SEQUENCE</scope>
    <source>
        <strain evidence="2">GM15</strain>
        <tissue evidence="2">Leaf</tissue>
    </source>
</reference>
<dbReference type="InterPro" id="IPR001480">
    <property type="entry name" value="Bulb-type_lectin_dom"/>
</dbReference>
<dbReference type="AlphaFoldDB" id="A0A8X8CGZ8"/>
<proteinExistence type="predicted"/>
<sequence>MRSLFKSPSSSISPCFSSSYRTLHKGSSLSSLAANPSWLSPNQEFAFGFQKLPNDKENPFLFNNITETIVVWFANTESAPQGYALKLTDDGKLVLYDQGNSLWEPSIGGAKSMRHDYICRFERREAEDSAVCHSLVLLIVPFERKAVSSSGIAMYFLLLARPLLFVDSGLGMPFVCFRQGDVFHMEVAYAGLALQLNGGSLLLWLQNTSSVPSPSSLDEPAMPPQCQRLSPSAHTRIIRRLVFSA</sequence>
<organism evidence="2 3">
    <name type="scientific">Populus tomentosa</name>
    <name type="common">Chinese white poplar</name>
    <dbReference type="NCBI Taxonomy" id="118781"/>
    <lineage>
        <taxon>Eukaryota</taxon>
        <taxon>Viridiplantae</taxon>
        <taxon>Streptophyta</taxon>
        <taxon>Embryophyta</taxon>
        <taxon>Tracheophyta</taxon>
        <taxon>Spermatophyta</taxon>
        <taxon>Magnoliopsida</taxon>
        <taxon>eudicotyledons</taxon>
        <taxon>Gunneridae</taxon>
        <taxon>Pentapetalae</taxon>
        <taxon>rosids</taxon>
        <taxon>fabids</taxon>
        <taxon>Malpighiales</taxon>
        <taxon>Salicaceae</taxon>
        <taxon>Saliceae</taxon>
        <taxon>Populus</taxon>
    </lineage>
</organism>
<dbReference type="Proteomes" id="UP000886885">
    <property type="component" value="Chromosome 12A"/>
</dbReference>
<evidence type="ECO:0000313" key="3">
    <source>
        <dbReference type="Proteomes" id="UP000886885"/>
    </source>
</evidence>
<protein>
    <recommendedName>
        <fullName evidence="1">Bulb-type lectin domain-containing protein</fullName>
    </recommendedName>
</protein>
<name>A0A8X8CGZ8_POPTO</name>
<dbReference type="EMBL" id="JAAWWB010000023">
    <property type="protein sequence ID" value="KAG6753995.1"/>
    <property type="molecule type" value="Genomic_DNA"/>
</dbReference>
<keyword evidence="3" id="KW-1185">Reference proteome</keyword>
<evidence type="ECO:0000313" key="2">
    <source>
        <dbReference type="EMBL" id="KAG6753995.1"/>
    </source>
</evidence>